<comment type="caution">
    <text evidence="1">The sequence shown here is derived from an EMBL/GenBank/DDBJ whole genome shotgun (WGS) entry which is preliminary data.</text>
</comment>
<evidence type="ECO:0000313" key="2">
    <source>
        <dbReference type="Proteomes" id="UP001499988"/>
    </source>
</evidence>
<dbReference type="EMBL" id="BAABJZ010000002">
    <property type="protein sequence ID" value="GAA4871396.1"/>
    <property type="molecule type" value="Genomic_DNA"/>
</dbReference>
<name>A0ABP9EAI9_9GAMM</name>
<dbReference type="Proteomes" id="UP001499988">
    <property type="component" value="Unassembled WGS sequence"/>
</dbReference>
<reference evidence="2" key="1">
    <citation type="journal article" date="2019" name="Int. J. Syst. Evol. Microbiol.">
        <title>The Global Catalogue of Microorganisms (GCM) 10K type strain sequencing project: providing services to taxonomists for standard genome sequencing and annotation.</title>
        <authorList>
            <consortium name="The Broad Institute Genomics Platform"/>
            <consortium name="The Broad Institute Genome Sequencing Center for Infectious Disease"/>
            <person name="Wu L."/>
            <person name="Ma J."/>
        </authorList>
    </citation>
    <scope>NUCLEOTIDE SEQUENCE [LARGE SCALE GENOMIC DNA]</scope>
    <source>
        <strain evidence="2">JCM 18401</strain>
    </source>
</reference>
<protein>
    <recommendedName>
        <fullName evidence="3">Prephenate dehydrogenase</fullName>
    </recommendedName>
</protein>
<evidence type="ECO:0008006" key="3">
    <source>
        <dbReference type="Google" id="ProtNLM"/>
    </source>
</evidence>
<proteinExistence type="predicted"/>
<evidence type="ECO:0000313" key="1">
    <source>
        <dbReference type="EMBL" id="GAA4871396.1"/>
    </source>
</evidence>
<gene>
    <name evidence="1" type="ORF">GCM10023333_00190</name>
</gene>
<keyword evidence="2" id="KW-1185">Reference proteome</keyword>
<accession>A0ABP9EAI9</accession>
<sequence length="101" mass="11428">MSYQTIIEQYRTSLQTAYRQALDADMLLDELQKKGQGKFAAIFRADAGFTCDANRFVPYVQELGEQLQAFEAEPDPALLATLVKQLELVLSTLNQLRQSIK</sequence>
<organism evidence="1 2">
    <name type="scientific">Ferrimonas pelagia</name>
    <dbReference type="NCBI Taxonomy" id="1177826"/>
    <lineage>
        <taxon>Bacteria</taxon>
        <taxon>Pseudomonadati</taxon>
        <taxon>Pseudomonadota</taxon>
        <taxon>Gammaproteobacteria</taxon>
        <taxon>Alteromonadales</taxon>
        <taxon>Ferrimonadaceae</taxon>
        <taxon>Ferrimonas</taxon>
    </lineage>
</organism>
<dbReference type="RefSeq" id="WP_345332019.1">
    <property type="nucleotide sequence ID" value="NZ_BAABJZ010000002.1"/>
</dbReference>